<evidence type="ECO:0000259" key="10">
    <source>
        <dbReference type="Pfam" id="PF04290"/>
    </source>
</evidence>
<sequence>MLRRLIDQAEESVISLLLVAMTLLVFYEVILRFGFGTGLSWGQEATLHLSAWFVLFGASYGIKVGAHIGVDAFVRLLPPLGQRLISALAILLSLVYCGLFLYGSWVYLAKMHLIGIELEDIPIPAWLAHGILLVGFALLSLRLLGLLYRVARGSATGFQKAGEAEQSLRLADELKRDEVGSNAERAS</sequence>
<comment type="subunit">
    <text evidence="9">The complex comprises the extracytoplasmic solute receptor protein and the two transmembrane proteins.</text>
</comment>
<gene>
    <name evidence="11" type="ORF">CKO40_04255</name>
</gene>
<evidence type="ECO:0000256" key="1">
    <source>
        <dbReference type="ARBA" id="ARBA00004429"/>
    </source>
</evidence>
<keyword evidence="12" id="KW-1185">Reference proteome</keyword>
<comment type="caution">
    <text evidence="11">The sequence shown here is derived from an EMBL/GenBank/DDBJ whole genome shotgun (WGS) entry which is preliminary data.</text>
</comment>
<dbReference type="GO" id="GO:0022857">
    <property type="term" value="F:transmembrane transporter activity"/>
    <property type="evidence" value="ECO:0007669"/>
    <property type="project" value="UniProtKB-UniRule"/>
</dbReference>
<feature type="transmembrane region" description="Helical" evidence="9">
    <location>
        <begin position="125"/>
        <end position="144"/>
    </location>
</feature>
<reference evidence="11" key="1">
    <citation type="submission" date="2017-08" db="EMBL/GenBank/DDBJ databases">
        <authorList>
            <person name="Imhoff J.F."/>
            <person name="Rahn T."/>
            <person name="Kuenzel S."/>
            <person name="Neulinger S.C."/>
        </authorList>
    </citation>
    <scope>NUCLEOTIDE SEQUENCE</scope>
    <source>
        <strain evidence="11">DSM 11080</strain>
    </source>
</reference>
<evidence type="ECO:0000313" key="11">
    <source>
        <dbReference type="EMBL" id="MBK1703774.1"/>
    </source>
</evidence>
<protein>
    <recommendedName>
        <fullName evidence="9">TRAP transporter small permease protein</fullName>
    </recommendedName>
</protein>
<dbReference type="GO" id="GO:0015740">
    <property type="term" value="P:C4-dicarboxylate transport"/>
    <property type="evidence" value="ECO:0007669"/>
    <property type="project" value="TreeGrafter"/>
</dbReference>
<evidence type="ECO:0000256" key="7">
    <source>
        <dbReference type="ARBA" id="ARBA00023136"/>
    </source>
</evidence>
<keyword evidence="2 9" id="KW-0813">Transport</keyword>
<dbReference type="Proteomes" id="UP001296776">
    <property type="component" value="Unassembled WGS sequence"/>
</dbReference>
<comment type="subcellular location">
    <subcellularLocation>
        <location evidence="1 9">Cell inner membrane</location>
        <topology evidence="1 9">Multi-pass membrane protein</topology>
    </subcellularLocation>
</comment>
<keyword evidence="7 9" id="KW-0472">Membrane</keyword>
<evidence type="ECO:0000256" key="6">
    <source>
        <dbReference type="ARBA" id="ARBA00022989"/>
    </source>
</evidence>
<accession>A0AAJ0X8B5</accession>
<feature type="domain" description="Tripartite ATP-independent periplasmic transporters DctQ component" evidence="10">
    <location>
        <begin position="21"/>
        <end position="152"/>
    </location>
</feature>
<dbReference type="EMBL" id="NRSJ01000005">
    <property type="protein sequence ID" value="MBK1703774.1"/>
    <property type="molecule type" value="Genomic_DNA"/>
</dbReference>
<reference evidence="11" key="2">
    <citation type="journal article" date="2020" name="Microorganisms">
        <title>Osmotic Adaptation and Compatible Solute Biosynthesis of Phototrophic Bacteria as Revealed from Genome Analyses.</title>
        <authorList>
            <person name="Imhoff J.F."/>
            <person name="Rahn T."/>
            <person name="Kunzel S."/>
            <person name="Keller A."/>
            <person name="Neulinger S.C."/>
        </authorList>
    </citation>
    <scope>NUCLEOTIDE SEQUENCE</scope>
    <source>
        <strain evidence="11">DSM 11080</strain>
    </source>
</reference>
<evidence type="ECO:0000256" key="3">
    <source>
        <dbReference type="ARBA" id="ARBA00022475"/>
    </source>
</evidence>
<name>A0AAJ0X8B5_9GAMM</name>
<organism evidence="11 12">
    <name type="scientific">Halochromatium glycolicum</name>
    <dbReference type="NCBI Taxonomy" id="85075"/>
    <lineage>
        <taxon>Bacteria</taxon>
        <taxon>Pseudomonadati</taxon>
        <taxon>Pseudomonadota</taxon>
        <taxon>Gammaproteobacteria</taxon>
        <taxon>Chromatiales</taxon>
        <taxon>Chromatiaceae</taxon>
        <taxon>Halochromatium</taxon>
    </lineage>
</organism>
<dbReference type="GO" id="GO:0005886">
    <property type="term" value="C:plasma membrane"/>
    <property type="evidence" value="ECO:0007669"/>
    <property type="project" value="UniProtKB-SubCell"/>
</dbReference>
<dbReference type="AlphaFoldDB" id="A0AAJ0X8B5"/>
<evidence type="ECO:0000256" key="8">
    <source>
        <dbReference type="ARBA" id="ARBA00038436"/>
    </source>
</evidence>
<proteinExistence type="inferred from homology"/>
<comment type="function">
    <text evidence="9">Part of the tripartite ATP-independent periplasmic (TRAP) transport system.</text>
</comment>
<dbReference type="InterPro" id="IPR007387">
    <property type="entry name" value="TRAP_DctQ"/>
</dbReference>
<keyword evidence="6 9" id="KW-1133">Transmembrane helix</keyword>
<evidence type="ECO:0000256" key="5">
    <source>
        <dbReference type="ARBA" id="ARBA00022692"/>
    </source>
</evidence>
<feature type="transmembrane region" description="Helical" evidence="9">
    <location>
        <begin position="12"/>
        <end position="31"/>
    </location>
</feature>
<comment type="similarity">
    <text evidence="8 9">Belongs to the TRAP transporter small permease family.</text>
</comment>
<dbReference type="InterPro" id="IPR055348">
    <property type="entry name" value="DctQ"/>
</dbReference>
<evidence type="ECO:0000313" key="12">
    <source>
        <dbReference type="Proteomes" id="UP001296776"/>
    </source>
</evidence>
<dbReference type="RefSeq" id="WP_200344951.1">
    <property type="nucleotide sequence ID" value="NZ_NRSJ01000005.1"/>
</dbReference>
<dbReference type="Pfam" id="PF04290">
    <property type="entry name" value="DctQ"/>
    <property type="match status" value="1"/>
</dbReference>
<keyword evidence="5 9" id="KW-0812">Transmembrane</keyword>
<evidence type="ECO:0000256" key="9">
    <source>
        <dbReference type="RuleBase" id="RU369079"/>
    </source>
</evidence>
<dbReference type="PANTHER" id="PTHR35011:SF2">
    <property type="entry name" value="2,3-DIKETO-L-GULONATE TRAP TRANSPORTER SMALL PERMEASE PROTEIN YIAM"/>
    <property type="match status" value="1"/>
</dbReference>
<keyword evidence="3" id="KW-1003">Cell membrane</keyword>
<keyword evidence="4 9" id="KW-0997">Cell inner membrane</keyword>
<evidence type="ECO:0000256" key="2">
    <source>
        <dbReference type="ARBA" id="ARBA00022448"/>
    </source>
</evidence>
<feature type="transmembrane region" description="Helical" evidence="9">
    <location>
        <begin position="51"/>
        <end position="77"/>
    </location>
</feature>
<evidence type="ECO:0000256" key="4">
    <source>
        <dbReference type="ARBA" id="ARBA00022519"/>
    </source>
</evidence>
<feature type="transmembrane region" description="Helical" evidence="9">
    <location>
        <begin position="84"/>
        <end position="105"/>
    </location>
</feature>
<dbReference type="PANTHER" id="PTHR35011">
    <property type="entry name" value="2,3-DIKETO-L-GULONATE TRAP TRANSPORTER SMALL PERMEASE PROTEIN YIAM"/>
    <property type="match status" value="1"/>
</dbReference>